<protein>
    <submittedName>
        <fullName evidence="2">Uncharacterized protein</fullName>
    </submittedName>
</protein>
<reference evidence="2" key="1">
    <citation type="submission" date="2020-10" db="EMBL/GenBank/DDBJ databases">
        <title>Genome Sequence of Monilinia vaccinii-corymbosi Sheds Light on Mummy Berry Disease Infection of Blueberry and Mating Type.</title>
        <authorList>
            <person name="Yow A.G."/>
            <person name="Zhang Y."/>
            <person name="Bansal K."/>
            <person name="Eacker S.M."/>
            <person name="Sullivan S."/>
            <person name="Liachko I."/>
            <person name="Cubeta M.A."/>
            <person name="Rollins J.A."/>
            <person name="Ashrafi H."/>
        </authorList>
    </citation>
    <scope>NUCLEOTIDE SEQUENCE</scope>
    <source>
        <strain evidence="2">RL-1</strain>
    </source>
</reference>
<feature type="compositionally biased region" description="Basic and acidic residues" evidence="1">
    <location>
        <begin position="117"/>
        <end position="130"/>
    </location>
</feature>
<dbReference type="AlphaFoldDB" id="A0A8A3P1D9"/>
<proteinExistence type="predicted"/>
<name>A0A8A3P1D9_9HELO</name>
<evidence type="ECO:0000313" key="2">
    <source>
        <dbReference type="EMBL" id="QSZ30792.1"/>
    </source>
</evidence>
<dbReference type="OrthoDB" id="4630416at2759"/>
<dbReference type="Proteomes" id="UP000672032">
    <property type="component" value="Chromosome 2"/>
</dbReference>
<evidence type="ECO:0000256" key="1">
    <source>
        <dbReference type="SAM" id="MobiDB-lite"/>
    </source>
</evidence>
<organism evidence="2 3">
    <name type="scientific">Monilinia vaccinii-corymbosi</name>
    <dbReference type="NCBI Taxonomy" id="61207"/>
    <lineage>
        <taxon>Eukaryota</taxon>
        <taxon>Fungi</taxon>
        <taxon>Dikarya</taxon>
        <taxon>Ascomycota</taxon>
        <taxon>Pezizomycotina</taxon>
        <taxon>Leotiomycetes</taxon>
        <taxon>Helotiales</taxon>
        <taxon>Sclerotiniaceae</taxon>
        <taxon>Monilinia</taxon>
    </lineage>
</organism>
<accession>A0A8A3P1D9</accession>
<dbReference type="EMBL" id="CP063406">
    <property type="protein sequence ID" value="QSZ30792.1"/>
    <property type="molecule type" value="Genomic_DNA"/>
</dbReference>
<feature type="region of interest" description="Disordered" evidence="1">
    <location>
        <begin position="117"/>
        <end position="155"/>
    </location>
</feature>
<sequence length="404" mass="45245">MPILPTERTHHRRKLTYDSDGQIRSNGHAFVQDLNYFLTHRMRPALFWKAQCLFRGLPTSGTVDQVMERLRVDGHKPMVPALIDLEEEMRADYERRKLVAEHEADLMMKELADVERARREAPQFTREELPTTHGGQVDGGLESSQNNQDRTQTNVDEDVGNAHSQILRAAKGKDWDVTGDWHVSCPKLEKDLDGPVTLKIFNKQANGQPRMFAKFDFVRRRPRSDVLIFERNVATGKGKAGRAPASMTNRQNHDSFEVKEGDCIDHADLDEERGQGANSSFSSTSEVFFVPVEAKPCPTKNSSPNVPSCAAEAGIFIGLIFGRVFFRVTFHEPYGTRLVGSFGEVYSATSLDGLVSGKEDYDFTGLKFGMSSTPPLGITSIWENQGVAAQRVKNLLQLWASSNI</sequence>
<feature type="compositionally biased region" description="Polar residues" evidence="1">
    <location>
        <begin position="142"/>
        <end position="154"/>
    </location>
</feature>
<gene>
    <name evidence="2" type="ORF">DSL72_000350</name>
</gene>
<evidence type="ECO:0000313" key="3">
    <source>
        <dbReference type="Proteomes" id="UP000672032"/>
    </source>
</evidence>
<keyword evidence="3" id="KW-1185">Reference proteome</keyword>